<reference evidence="1 2" key="1">
    <citation type="submission" date="2019-06" db="EMBL/GenBank/DDBJ databases">
        <title>Genome Sequence of the Brown Rot Fungal Pathogen Monilinia fructicola.</title>
        <authorList>
            <person name="De Miccolis Angelini R.M."/>
            <person name="Landi L."/>
            <person name="Abate D."/>
            <person name="Pollastro S."/>
            <person name="Romanazzi G."/>
            <person name="Faretra F."/>
        </authorList>
    </citation>
    <scope>NUCLEOTIDE SEQUENCE [LARGE SCALE GENOMIC DNA]</scope>
    <source>
        <strain evidence="1 2">Mfrc123</strain>
    </source>
</reference>
<dbReference type="Gene3D" id="3.90.550.10">
    <property type="entry name" value="Spore Coat Polysaccharide Biosynthesis Protein SpsA, Chain A"/>
    <property type="match status" value="1"/>
</dbReference>
<dbReference type="InterPro" id="IPR029044">
    <property type="entry name" value="Nucleotide-diphossugar_trans"/>
</dbReference>
<dbReference type="InterPro" id="IPR050587">
    <property type="entry name" value="GNT1/Glycosyltrans_8"/>
</dbReference>
<dbReference type="EMBL" id="VICG01000015">
    <property type="protein sequence ID" value="KAA8564192.1"/>
    <property type="molecule type" value="Genomic_DNA"/>
</dbReference>
<comment type="caution">
    <text evidence="1">The sequence shown here is derived from an EMBL/GenBank/DDBJ whole genome shotgun (WGS) entry which is preliminary data.</text>
</comment>
<proteinExistence type="predicted"/>
<dbReference type="Proteomes" id="UP000322873">
    <property type="component" value="Unassembled WGS sequence"/>
</dbReference>
<evidence type="ECO:0000313" key="2">
    <source>
        <dbReference type="Proteomes" id="UP000322873"/>
    </source>
</evidence>
<protein>
    <recommendedName>
        <fullName evidence="3">Glycosyltransferase family 8 protein</fullName>
    </recommendedName>
</protein>
<dbReference type="PANTHER" id="PTHR11183">
    <property type="entry name" value="GLYCOGENIN SUBFAMILY MEMBER"/>
    <property type="match status" value="1"/>
</dbReference>
<keyword evidence="2" id="KW-1185">Reference proteome</keyword>
<dbReference type="SUPFAM" id="SSF53448">
    <property type="entry name" value="Nucleotide-diphospho-sugar transferases"/>
    <property type="match status" value="1"/>
</dbReference>
<evidence type="ECO:0008006" key="3">
    <source>
        <dbReference type="Google" id="ProtNLM"/>
    </source>
</evidence>
<dbReference type="AlphaFoldDB" id="A0A5M9J8M6"/>
<accession>A0A5M9J8M6</accession>
<dbReference type="VEuPathDB" id="FungiDB:MFRU_065g00180"/>
<evidence type="ECO:0000313" key="1">
    <source>
        <dbReference type="EMBL" id="KAA8564192.1"/>
    </source>
</evidence>
<gene>
    <name evidence="1" type="ORF">EYC84_011139</name>
</gene>
<name>A0A5M9J8M6_MONFR</name>
<sequence>MAVQSLIYRVLWRPSSKTQSYPFIAFVASHVTQEQRQLLAGAGAIVRELDPIDWNPSPKDLVSGQDVPILGRWRDTFSKLHMWSQTDFDRILFLDADAFPLENIDAMFDLAVPKSCNALQQDADDFFPDGSPSCHGEAFIFAGVPQNSDAALEINVGAMVFTPSQLLYRRFLQNYRKYAMYNTKMADQAFFAWQFKTDGAFPATPLERRWGGFFPREDDRGKLKVVHEKLWASKGWLLEEWMDGWTEMLEWYDGGGIEKERNGDEFFKPRLGKQVGDGEIL</sequence>
<organism evidence="1 2">
    <name type="scientific">Monilinia fructicola</name>
    <name type="common">Brown rot fungus</name>
    <name type="synonym">Ciboria fructicola</name>
    <dbReference type="NCBI Taxonomy" id="38448"/>
    <lineage>
        <taxon>Eukaryota</taxon>
        <taxon>Fungi</taxon>
        <taxon>Dikarya</taxon>
        <taxon>Ascomycota</taxon>
        <taxon>Pezizomycotina</taxon>
        <taxon>Leotiomycetes</taxon>
        <taxon>Helotiales</taxon>
        <taxon>Sclerotiniaceae</taxon>
        <taxon>Monilinia</taxon>
    </lineage>
</organism>